<dbReference type="RefSeq" id="WP_123668188.1">
    <property type="nucleotide sequence ID" value="NZ_RJKE01000001.1"/>
</dbReference>
<dbReference type="InterPro" id="IPR009776">
    <property type="entry name" value="Spore_0_M"/>
</dbReference>
<dbReference type="Proteomes" id="UP000272400">
    <property type="component" value="Unassembled WGS sequence"/>
</dbReference>
<dbReference type="OrthoDB" id="3431481at2"/>
<accession>A0A3N1D7D2</accession>
<reference evidence="1 2" key="1">
    <citation type="submission" date="2018-11" db="EMBL/GenBank/DDBJ databases">
        <title>Sequencing the genomes of 1000 actinobacteria strains.</title>
        <authorList>
            <person name="Klenk H.-P."/>
        </authorList>
    </citation>
    <scope>NUCLEOTIDE SEQUENCE [LARGE SCALE GENOMIC DNA]</scope>
    <source>
        <strain evidence="1 2">DSM 44254</strain>
    </source>
</reference>
<evidence type="ECO:0000313" key="2">
    <source>
        <dbReference type="Proteomes" id="UP000272400"/>
    </source>
</evidence>
<dbReference type="AlphaFoldDB" id="A0A3N1D7D2"/>
<organism evidence="1 2">
    <name type="scientific">Actinocorallia herbida</name>
    <dbReference type="NCBI Taxonomy" id="58109"/>
    <lineage>
        <taxon>Bacteria</taxon>
        <taxon>Bacillati</taxon>
        <taxon>Actinomycetota</taxon>
        <taxon>Actinomycetes</taxon>
        <taxon>Streptosporangiales</taxon>
        <taxon>Thermomonosporaceae</taxon>
        <taxon>Actinocorallia</taxon>
    </lineage>
</organism>
<sequence length="323" mass="33940">MIFKRMLGSLGIGGPTVDTVLHTPSCPPGGTLRGEVRVQAADYDVEFQRIGLGLVTRIEVEHGEGEATGDAEFFRADVSGGFRLAAGQRTAIPFELAVPWETPVTSFYGTPLRGMAMGVRTELAVAAGVDKGDLDAFEVTPLPSQAAVLEGFGALGFAFKGADVEYGALHGVDQRLPFYQEIEFHPPAGYRGRVDEVELTFVADPWNLTVILEADRRGGPFGAGGDALGRFALAHDEAVRADWPSVLVQWLDAVAAGGFPGASHGHHDPYAHDPYAHGHHGHGSGGPGWAGVAAGVAGGVVAGMVAGELLDEVFEDDEEESED</sequence>
<protein>
    <submittedName>
        <fullName evidence="1">Sporulation-control protein</fullName>
    </submittedName>
</protein>
<dbReference type="Pfam" id="PF07070">
    <property type="entry name" value="Spo0M"/>
    <property type="match status" value="1"/>
</dbReference>
<dbReference type="PANTHER" id="PTHR40053:SF1">
    <property type="entry name" value="SPORULATION-CONTROL PROTEIN SPO0M"/>
    <property type="match status" value="1"/>
</dbReference>
<proteinExistence type="predicted"/>
<keyword evidence="2" id="KW-1185">Reference proteome</keyword>
<evidence type="ECO:0000313" key="1">
    <source>
        <dbReference type="EMBL" id="ROO89028.1"/>
    </source>
</evidence>
<dbReference type="EMBL" id="RJKE01000001">
    <property type="protein sequence ID" value="ROO89028.1"/>
    <property type="molecule type" value="Genomic_DNA"/>
</dbReference>
<dbReference type="PANTHER" id="PTHR40053">
    <property type="entry name" value="SPORULATION-CONTROL PROTEIN SPO0M"/>
    <property type="match status" value="1"/>
</dbReference>
<name>A0A3N1D7D2_9ACTN</name>
<comment type="caution">
    <text evidence="1">The sequence shown here is derived from an EMBL/GenBank/DDBJ whole genome shotgun (WGS) entry which is preliminary data.</text>
</comment>
<gene>
    <name evidence="1" type="ORF">EDD29_6715</name>
</gene>